<dbReference type="AlphaFoldDB" id="A0A2G8RW38"/>
<protein>
    <submittedName>
        <fullName evidence="1">Uncharacterized protein</fullName>
    </submittedName>
</protein>
<keyword evidence="2" id="KW-1185">Reference proteome</keyword>
<dbReference type="STRING" id="1077348.A0A2G8RW38"/>
<dbReference type="Proteomes" id="UP000230002">
    <property type="component" value="Unassembled WGS sequence"/>
</dbReference>
<name>A0A2G8RW38_9APHY</name>
<gene>
    <name evidence="1" type="ORF">GSI_12386</name>
</gene>
<sequence>MAFPVDVFHAVKKHGADDGYCQEHCNPAGFPELVDDQKAWIFNSSVCEQINVWFGKFLPVVREMSEVHFNFFLDEMIAIHNALKVSTLHSTGCRPRLIPVEELMSPVSG</sequence>
<evidence type="ECO:0000313" key="2">
    <source>
        <dbReference type="Proteomes" id="UP000230002"/>
    </source>
</evidence>
<dbReference type="OrthoDB" id="2800707at2759"/>
<evidence type="ECO:0000313" key="1">
    <source>
        <dbReference type="EMBL" id="PIL25548.1"/>
    </source>
</evidence>
<organism evidence="1 2">
    <name type="scientific">Ganoderma sinense ZZ0214-1</name>
    <dbReference type="NCBI Taxonomy" id="1077348"/>
    <lineage>
        <taxon>Eukaryota</taxon>
        <taxon>Fungi</taxon>
        <taxon>Dikarya</taxon>
        <taxon>Basidiomycota</taxon>
        <taxon>Agaricomycotina</taxon>
        <taxon>Agaricomycetes</taxon>
        <taxon>Polyporales</taxon>
        <taxon>Polyporaceae</taxon>
        <taxon>Ganoderma</taxon>
    </lineage>
</organism>
<reference evidence="1 2" key="1">
    <citation type="journal article" date="2015" name="Sci. Rep.">
        <title>Chromosome-level genome map provides insights into diverse defense mechanisms in the medicinal fungus Ganoderma sinense.</title>
        <authorList>
            <person name="Zhu Y."/>
            <person name="Xu J."/>
            <person name="Sun C."/>
            <person name="Zhou S."/>
            <person name="Xu H."/>
            <person name="Nelson D.R."/>
            <person name="Qian J."/>
            <person name="Song J."/>
            <person name="Luo H."/>
            <person name="Xiang L."/>
            <person name="Li Y."/>
            <person name="Xu Z."/>
            <person name="Ji A."/>
            <person name="Wang L."/>
            <person name="Lu S."/>
            <person name="Hayward A."/>
            <person name="Sun W."/>
            <person name="Li X."/>
            <person name="Schwartz D.C."/>
            <person name="Wang Y."/>
            <person name="Chen S."/>
        </authorList>
    </citation>
    <scope>NUCLEOTIDE SEQUENCE [LARGE SCALE GENOMIC DNA]</scope>
    <source>
        <strain evidence="1 2">ZZ0214-1</strain>
    </source>
</reference>
<proteinExistence type="predicted"/>
<accession>A0A2G8RW38</accession>
<dbReference type="EMBL" id="AYKW01000047">
    <property type="protein sequence ID" value="PIL25548.1"/>
    <property type="molecule type" value="Genomic_DNA"/>
</dbReference>
<comment type="caution">
    <text evidence="1">The sequence shown here is derived from an EMBL/GenBank/DDBJ whole genome shotgun (WGS) entry which is preliminary data.</text>
</comment>